<evidence type="ECO:0000313" key="9">
    <source>
        <dbReference type="Proteomes" id="UP000325565"/>
    </source>
</evidence>
<protein>
    <recommendedName>
        <fullName evidence="6">Cytochrome c domain-containing protein</fullName>
    </recommendedName>
</protein>
<evidence type="ECO:0000313" key="10">
    <source>
        <dbReference type="Proteomes" id="UP000344274"/>
    </source>
</evidence>
<organism evidence="7 10">
    <name type="scientific">Pseudomonas fluorescens</name>
    <dbReference type="NCBI Taxonomy" id="294"/>
    <lineage>
        <taxon>Bacteria</taxon>
        <taxon>Pseudomonadati</taxon>
        <taxon>Pseudomonadota</taxon>
        <taxon>Gammaproteobacteria</taxon>
        <taxon>Pseudomonadales</taxon>
        <taxon>Pseudomonadaceae</taxon>
        <taxon>Pseudomonas</taxon>
    </lineage>
</organism>
<accession>A0A5E6VK57</accession>
<dbReference type="GO" id="GO:0046872">
    <property type="term" value="F:metal ion binding"/>
    <property type="evidence" value="ECO:0007669"/>
    <property type="project" value="UniProtKB-KW"/>
</dbReference>
<dbReference type="InterPro" id="IPR036909">
    <property type="entry name" value="Cyt_c-like_dom_sf"/>
</dbReference>
<evidence type="ECO:0000259" key="6">
    <source>
        <dbReference type="PROSITE" id="PS51007"/>
    </source>
</evidence>
<evidence type="ECO:0000313" key="8">
    <source>
        <dbReference type="EMBL" id="VVP72581.1"/>
    </source>
</evidence>
<name>A0A5E6VK57_PSEFL</name>
<dbReference type="PANTHER" id="PTHR35008">
    <property type="entry name" value="BLL4482 PROTEIN-RELATED"/>
    <property type="match status" value="1"/>
</dbReference>
<evidence type="ECO:0000256" key="4">
    <source>
        <dbReference type="PROSITE-ProRule" id="PRU00433"/>
    </source>
</evidence>
<dbReference type="InterPro" id="IPR051459">
    <property type="entry name" value="Cytochrome_c-type_DH"/>
</dbReference>
<reference evidence="9 10" key="1">
    <citation type="submission" date="2019-09" db="EMBL/GenBank/DDBJ databases">
        <authorList>
            <person name="Chandra G."/>
            <person name="Truman W A."/>
        </authorList>
    </citation>
    <scope>NUCLEOTIDE SEQUENCE [LARGE SCALE GENOMIC DNA]</scope>
    <source>
        <strain evidence="7">PS673</strain>
        <strain evidence="8">PS922</strain>
    </source>
</reference>
<evidence type="ECO:0000313" key="7">
    <source>
        <dbReference type="EMBL" id="VVN12576.1"/>
    </source>
</evidence>
<dbReference type="InterPro" id="IPR009056">
    <property type="entry name" value="Cyt_c-like_dom"/>
</dbReference>
<dbReference type="RefSeq" id="WP_095944651.1">
    <property type="nucleotide sequence ID" value="NZ_CABVHB010000034.1"/>
</dbReference>
<keyword evidence="1 4" id="KW-0349">Heme</keyword>
<evidence type="ECO:0000256" key="2">
    <source>
        <dbReference type="ARBA" id="ARBA00022723"/>
    </source>
</evidence>
<evidence type="ECO:0000256" key="3">
    <source>
        <dbReference type="ARBA" id="ARBA00023004"/>
    </source>
</evidence>
<dbReference type="PROSITE" id="PS51007">
    <property type="entry name" value="CYTC"/>
    <property type="match status" value="1"/>
</dbReference>
<sequence length="345" mass="37563" precursor="true">MFRKFLICALWPGLLCSLIGVPCMAEEPPALIPGSMPDSKQAAALFQSFASRPVQPWTVPQMETIPQGAEGELIRYGMKLMQQTTQLAGPLAEDHSKRYSRNNLNCTNCHEAGPSGLPGSKPYALPLVNAVNEYPKLDPKSMKVISLEQRIAGMFGKGEVELTPQKPEMQAIVAYLRWLGGQGKPGIAVTGTGLLPINMPDRAADPKQGQGLFAAHCTQCHGVKGEGMPAQDFAKGGGYLFPPIAGDDTYDDGGHMYMVPLLTRFIYANMPFGSSASAPQLKIDEAYDIAAYINSELPRRHNPQRIGLYPNPTFRPAGFAIPEHFPDDPEGYRRARFGPFPHGPL</sequence>
<dbReference type="EMBL" id="CABVJB010000002">
    <property type="protein sequence ID" value="VVP72581.1"/>
    <property type="molecule type" value="Genomic_DNA"/>
</dbReference>
<dbReference type="Gene3D" id="1.10.760.10">
    <property type="entry name" value="Cytochrome c-like domain"/>
    <property type="match status" value="2"/>
</dbReference>
<dbReference type="GO" id="GO:0009055">
    <property type="term" value="F:electron transfer activity"/>
    <property type="evidence" value="ECO:0007669"/>
    <property type="project" value="InterPro"/>
</dbReference>
<gene>
    <name evidence="7" type="ORF">PS673_03875</name>
    <name evidence="8" type="ORF">PS922_00937</name>
</gene>
<dbReference type="Pfam" id="PF00034">
    <property type="entry name" value="Cytochrom_C"/>
    <property type="match status" value="1"/>
</dbReference>
<feature type="domain" description="Cytochrome c" evidence="6">
    <location>
        <begin position="204"/>
        <end position="297"/>
    </location>
</feature>
<dbReference type="GO" id="GO:0020037">
    <property type="term" value="F:heme binding"/>
    <property type="evidence" value="ECO:0007669"/>
    <property type="project" value="InterPro"/>
</dbReference>
<feature type="signal peptide" evidence="5">
    <location>
        <begin position="1"/>
        <end position="25"/>
    </location>
</feature>
<evidence type="ECO:0000256" key="1">
    <source>
        <dbReference type="ARBA" id="ARBA00022617"/>
    </source>
</evidence>
<dbReference type="Proteomes" id="UP000325565">
    <property type="component" value="Unassembled WGS sequence"/>
</dbReference>
<dbReference type="AlphaFoldDB" id="A0A5E6VK57"/>
<dbReference type="Proteomes" id="UP000344274">
    <property type="component" value="Unassembled WGS sequence"/>
</dbReference>
<dbReference type="EMBL" id="CABVHB010000034">
    <property type="protein sequence ID" value="VVN12576.1"/>
    <property type="molecule type" value="Genomic_DNA"/>
</dbReference>
<proteinExistence type="predicted"/>
<dbReference type="SUPFAM" id="SSF46626">
    <property type="entry name" value="Cytochrome c"/>
    <property type="match status" value="2"/>
</dbReference>
<feature type="chain" id="PRO_5033849192" description="Cytochrome c domain-containing protein" evidence="5">
    <location>
        <begin position="26"/>
        <end position="345"/>
    </location>
</feature>
<dbReference type="PANTHER" id="PTHR35008:SF8">
    <property type="entry name" value="ALCOHOL DEHYDROGENASE CYTOCHROME C SUBUNIT"/>
    <property type="match status" value="1"/>
</dbReference>
<keyword evidence="5" id="KW-0732">Signal</keyword>
<keyword evidence="2 4" id="KW-0479">Metal-binding</keyword>
<evidence type="ECO:0000256" key="5">
    <source>
        <dbReference type="SAM" id="SignalP"/>
    </source>
</evidence>
<keyword evidence="3 4" id="KW-0408">Iron</keyword>